<proteinExistence type="predicted"/>
<dbReference type="InParanoid" id="A0A1C7N4W7"/>
<dbReference type="EMBL" id="LUGH01000882">
    <property type="protein sequence ID" value="OBZ82374.1"/>
    <property type="molecule type" value="Genomic_DNA"/>
</dbReference>
<accession>A0A1C7N4W7</accession>
<organism evidence="1 2">
    <name type="scientific">Choanephora cucurbitarum</name>
    <dbReference type="NCBI Taxonomy" id="101091"/>
    <lineage>
        <taxon>Eukaryota</taxon>
        <taxon>Fungi</taxon>
        <taxon>Fungi incertae sedis</taxon>
        <taxon>Mucoromycota</taxon>
        <taxon>Mucoromycotina</taxon>
        <taxon>Mucoromycetes</taxon>
        <taxon>Mucorales</taxon>
        <taxon>Mucorineae</taxon>
        <taxon>Choanephoraceae</taxon>
        <taxon>Choanephoroideae</taxon>
        <taxon>Choanephora</taxon>
    </lineage>
</organism>
<reference evidence="1 2" key="1">
    <citation type="submission" date="2016-03" db="EMBL/GenBank/DDBJ databases">
        <title>Choanephora cucurbitarum.</title>
        <authorList>
            <person name="Min B."/>
            <person name="Park H."/>
            <person name="Park J.-H."/>
            <person name="Shin H.-D."/>
            <person name="Choi I.-G."/>
        </authorList>
    </citation>
    <scope>NUCLEOTIDE SEQUENCE [LARGE SCALE GENOMIC DNA]</scope>
    <source>
        <strain evidence="1 2">KUS-F28377</strain>
    </source>
</reference>
<protein>
    <submittedName>
        <fullName evidence="1">Uncharacterized protein</fullName>
    </submittedName>
</protein>
<dbReference type="OrthoDB" id="2285917at2759"/>
<name>A0A1C7N4W7_9FUNG</name>
<evidence type="ECO:0000313" key="1">
    <source>
        <dbReference type="EMBL" id="OBZ82374.1"/>
    </source>
</evidence>
<dbReference type="Proteomes" id="UP000093000">
    <property type="component" value="Unassembled WGS sequence"/>
</dbReference>
<dbReference type="AlphaFoldDB" id="A0A1C7N4W7"/>
<evidence type="ECO:0000313" key="2">
    <source>
        <dbReference type="Proteomes" id="UP000093000"/>
    </source>
</evidence>
<gene>
    <name evidence="1" type="ORF">A0J61_09577</name>
</gene>
<keyword evidence="2" id="KW-1185">Reference proteome</keyword>
<comment type="caution">
    <text evidence="1">The sequence shown here is derived from an EMBL/GenBank/DDBJ whole genome shotgun (WGS) entry which is preliminary data.</text>
</comment>
<sequence>MSKLILRHSVIPSIIVEAVLRSDICPQYTDRSTEWPNGQCSDVLFATVEVTAFLPPVLVEVQNTIDLKFIQRVVRYCLAIKKEHGHLPVVVAFGIHPTNPNVATDLTPSSSLPYAREYPCKPWVRYIYILDQSSVSNHMHEQPLKPLVAVEYFLHSQKRSLLSMENKGRTDETIMLLYTIAKQIFEDDVKSEERTIDVLLNVCEQMQKQFFKIKDALALGNGDETKKRVREYAEDGRLYLEACKAKYRRISLPEPLDLPEQAKKDGPSAAEYAEDLLPSSDQPNDQSPDFEFVENFRKNEKRMNWSSCFNAGRAKGLLGHIRTLIV</sequence>